<keyword evidence="3" id="KW-1185">Reference proteome</keyword>
<feature type="region of interest" description="Disordered" evidence="1">
    <location>
        <begin position="89"/>
        <end position="108"/>
    </location>
</feature>
<evidence type="ECO:0000256" key="1">
    <source>
        <dbReference type="SAM" id="MobiDB-lite"/>
    </source>
</evidence>
<organism evidence="2 3">
    <name type="scientific">Amycolatopsis tolypomycina</name>
    <dbReference type="NCBI Taxonomy" id="208445"/>
    <lineage>
        <taxon>Bacteria</taxon>
        <taxon>Bacillati</taxon>
        <taxon>Actinomycetota</taxon>
        <taxon>Actinomycetes</taxon>
        <taxon>Pseudonocardiales</taxon>
        <taxon>Pseudonocardiaceae</taxon>
        <taxon>Amycolatopsis</taxon>
    </lineage>
</organism>
<feature type="compositionally biased region" description="Basic residues" evidence="1">
    <location>
        <begin position="96"/>
        <end position="108"/>
    </location>
</feature>
<dbReference type="EMBL" id="FNSO01000003">
    <property type="protein sequence ID" value="SEB40521.1"/>
    <property type="molecule type" value="Genomic_DNA"/>
</dbReference>
<gene>
    <name evidence="2" type="ORF">SAMN04489727_1450</name>
</gene>
<dbReference type="Proteomes" id="UP000199622">
    <property type="component" value="Unassembled WGS sequence"/>
</dbReference>
<dbReference type="AlphaFoldDB" id="A0A1H4J2S5"/>
<proteinExistence type="predicted"/>
<sequence length="191" mass="20881">MGAAQGLAWRRYDGLRAALLRQARRRVARRRGLLWVALRSDRLGAAQGLAWRRHDGLRAALQRQTRLRTTRLRALLRVALRSGRLGTARRHGLDPRRRRTGVARRPATLRRRHPARRLVLAEGAVVVRAAVVAGPVVARAFAAGGPVVRDRAFAAGRPVVLDRAVAAGRAFSSWAATAGVALASDRAVLTR</sequence>
<evidence type="ECO:0000313" key="2">
    <source>
        <dbReference type="EMBL" id="SEB40521.1"/>
    </source>
</evidence>
<name>A0A1H4J2S5_9PSEU</name>
<evidence type="ECO:0000313" key="3">
    <source>
        <dbReference type="Proteomes" id="UP000199622"/>
    </source>
</evidence>
<reference evidence="3" key="1">
    <citation type="submission" date="2016-10" db="EMBL/GenBank/DDBJ databases">
        <authorList>
            <person name="Varghese N."/>
            <person name="Submissions S."/>
        </authorList>
    </citation>
    <scope>NUCLEOTIDE SEQUENCE [LARGE SCALE GENOMIC DNA]</scope>
    <source>
        <strain evidence="3">DSM 44544</strain>
    </source>
</reference>
<accession>A0A1H4J2S5</accession>
<dbReference type="RefSeq" id="WP_167384479.1">
    <property type="nucleotide sequence ID" value="NZ_FNSO01000003.1"/>
</dbReference>
<protein>
    <submittedName>
        <fullName evidence="2">Uncharacterized protein</fullName>
    </submittedName>
</protein>